<dbReference type="EMBL" id="CM042057">
    <property type="protein sequence ID" value="KAI3691908.1"/>
    <property type="molecule type" value="Genomic_DNA"/>
</dbReference>
<protein>
    <submittedName>
        <fullName evidence="1">Uncharacterized protein</fullName>
    </submittedName>
</protein>
<evidence type="ECO:0000313" key="2">
    <source>
        <dbReference type="Proteomes" id="UP001055879"/>
    </source>
</evidence>
<reference evidence="1 2" key="2">
    <citation type="journal article" date="2022" name="Mol. Ecol. Resour.">
        <title>The genomes of chicory, endive, great burdock and yacon provide insights into Asteraceae paleo-polyploidization history and plant inulin production.</title>
        <authorList>
            <person name="Fan W."/>
            <person name="Wang S."/>
            <person name="Wang H."/>
            <person name="Wang A."/>
            <person name="Jiang F."/>
            <person name="Liu H."/>
            <person name="Zhao H."/>
            <person name="Xu D."/>
            <person name="Zhang Y."/>
        </authorList>
    </citation>
    <scope>NUCLEOTIDE SEQUENCE [LARGE SCALE GENOMIC DNA]</scope>
    <source>
        <strain evidence="2">cv. Niubang</strain>
    </source>
</reference>
<gene>
    <name evidence="1" type="ORF">L6452_31711</name>
</gene>
<evidence type="ECO:0000313" key="1">
    <source>
        <dbReference type="EMBL" id="KAI3691908.1"/>
    </source>
</evidence>
<sequence length="322" mass="35214">MASVLKSFVLGEDIVGGTFGSGASVWLAGDDELLMNGSQRAKEVYLHGIKTLVCIATSWGVVEFGSMNVLKENLGLIPLAKSLFSSENNLTINGNLLHQVQQFGLDEEGKRKTVMYKSSTEDSLLLGVGNASTSTRDTMSKKKCRKTMNNTASDPDQVNPKFVDMERQRREKLNQRFYALRSVVPYVSKMDKASLLADAVTYIGELKSKIETLTEKAESLRIDVDDGAPSGTKTLLSTNCRGHESEVEVKIIGSEAVIRVQSPDVNHPVARLMDAMKNLEIGVRHASVSIINDMVIQDIVGHIPQGFVTDEGVLRASILKEL</sequence>
<accession>A0ACB8Z3G8</accession>
<name>A0ACB8Z3G8_ARCLA</name>
<proteinExistence type="predicted"/>
<organism evidence="1 2">
    <name type="scientific">Arctium lappa</name>
    <name type="common">Greater burdock</name>
    <name type="synonym">Lappa major</name>
    <dbReference type="NCBI Taxonomy" id="4217"/>
    <lineage>
        <taxon>Eukaryota</taxon>
        <taxon>Viridiplantae</taxon>
        <taxon>Streptophyta</taxon>
        <taxon>Embryophyta</taxon>
        <taxon>Tracheophyta</taxon>
        <taxon>Spermatophyta</taxon>
        <taxon>Magnoliopsida</taxon>
        <taxon>eudicotyledons</taxon>
        <taxon>Gunneridae</taxon>
        <taxon>Pentapetalae</taxon>
        <taxon>asterids</taxon>
        <taxon>campanulids</taxon>
        <taxon>Asterales</taxon>
        <taxon>Asteraceae</taxon>
        <taxon>Carduoideae</taxon>
        <taxon>Cardueae</taxon>
        <taxon>Arctiinae</taxon>
        <taxon>Arctium</taxon>
    </lineage>
</organism>
<comment type="caution">
    <text evidence="1">The sequence shown here is derived from an EMBL/GenBank/DDBJ whole genome shotgun (WGS) entry which is preliminary data.</text>
</comment>
<keyword evidence="2" id="KW-1185">Reference proteome</keyword>
<dbReference type="Proteomes" id="UP001055879">
    <property type="component" value="Linkage Group LG11"/>
</dbReference>
<reference evidence="2" key="1">
    <citation type="journal article" date="2022" name="Mol. Ecol. Resour.">
        <title>The genomes of chicory, endive, great burdock and yacon provide insights into Asteraceae palaeo-polyploidization history and plant inulin production.</title>
        <authorList>
            <person name="Fan W."/>
            <person name="Wang S."/>
            <person name="Wang H."/>
            <person name="Wang A."/>
            <person name="Jiang F."/>
            <person name="Liu H."/>
            <person name="Zhao H."/>
            <person name="Xu D."/>
            <person name="Zhang Y."/>
        </authorList>
    </citation>
    <scope>NUCLEOTIDE SEQUENCE [LARGE SCALE GENOMIC DNA]</scope>
    <source>
        <strain evidence="2">cv. Niubang</strain>
    </source>
</reference>